<dbReference type="RefSeq" id="WP_099646501.1">
    <property type="nucleotide sequence ID" value="NZ_KZ319292.1"/>
</dbReference>
<dbReference type="InterPro" id="IPR025992">
    <property type="entry name" value="Haem-bd"/>
</dbReference>
<proteinExistence type="predicted"/>
<dbReference type="Proteomes" id="UP000229433">
    <property type="component" value="Unassembled WGS sequence"/>
</dbReference>
<evidence type="ECO:0000313" key="3">
    <source>
        <dbReference type="Proteomes" id="UP000229433"/>
    </source>
</evidence>
<reference evidence="2 3" key="1">
    <citation type="submission" date="2017-08" db="EMBL/GenBank/DDBJ databases">
        <title>The whole genome shortgun sequences of strain Leeuwenhoekiella nanhaiensis G18 from the South China Sea.</title>
        <authorList>
            <person name="Liu Q."/>
        </authorList>
    </citation>
    <scope>NUCLEOTIDE SEQUENCE [LARGE SCALE GENOMIC DNA]</scope>
    <source>
        <strain evidence="2 3">G18</strain>
    </source>
</reference>
<evidence type="ECO:0000313" key="2">
    <source>
        <dbReference type="EMBL" id="PHQ28886.1"/>
    </source>
</evidence>
<dbReference type="AlphaFoldDB" id="A0A2G1VQ36"/>
<feature type="domain" description="Haem-binding" evidence="1">
    <location>
        <begin position="12"/>
        <end position="147"/>
    </location>
</feature>
<dbReference type="EMBL" id="NQXA01000010">
    <property type="protein sequence ID" value="PHQ28886.1"/>
    <property type="molecule type" value="Genomic_DNA"/>
</dbReference>
<dbReference type="SMART" id="SM01235">
    <property type="entry name" value="Haem_bd"/>
    <property type="match status" value="1"/>
</dbReference>
<comment type="caution">
    <text evidence="2">The sequence shown here is derived from an EMBL/GenBank/DDBJ whole genome shotgun (WGS) entry which is preliminary data.</text>
</comment>
<protein>
    <submittedName>
        <fullName evidence="2">Cytochrome C</fullName>
    </submittedName>
</protein>
<keyword evidence="3" id="KW-1185">Reference proteome</keyword>
<accession>A0A2G1VQ36</accession>
<gene>
    <name evidence="2" type="ORF">CJ305_11870</name>
</gene>
<dbReference type="Pfam" id="PF14376">
    <property type="entry name" value="Haem_bd"/>
    <property type="match status" value="1"/>
</dbReference>
<dbReference type="OrthoDB" id="196738at2"/>
<name>A0A2G1VQ36_9FLAO</name>
<sequence>MVWVKRILMLALVALLIIQFIPVEKNEGGYESLDNFLQETKPSEEVAGILKSSCYDCHSNQTQYPWYSNLAPASFFLADHIEEGKEYLNFANWESYSAKRKDHKLDELIEEVEHGEMPLESYTLIHADAKLSAEQTEALINWAKAARLIYSKALQPQ</sequence>
<evidence type="ECO:0000259" key="1">
    <source>
        <dbReference type="SMART" id="SM01235"/>
    </source>
</evidence>
<organism evidence="2 3">
    <name type="scientific">Leeuwenhoekiella nanhaiensis</name>
    <dbReference type="NCBI Taxonomy" id="1655491"/>
    <lineage>
        <taxon>Bacteria</taxon>
        <taxon>Pseudomonadati</taxon>
        <taxon>Bacteroidota</taxon>
        <taxon>Flavobacteriia</taxon>
        <taxon>Flavobacteriales</taxon>
        <taxon>Flavobacteriaceae</taxon>
        <taxon>Leeuwenhoekiella</taxon>
    </lineage>
</organism>